<dbReference type="SUPFAM" id="SSF55008">
    <property type="entry name" value="HMA, heavy metal-associated domain"/>
    <property type="match status" value="1"/>
</dbReference>
<proteinExistence type="predicted"/>
<dbReference type="Pfam" id="PF00403">
    <property type="entry name" value="HMA"/>
    <property type="match status" value="1"/>
</dbReference>
<sequence>MNITKKLLVVAVAGLLFASCKETPKSDVEGAPTTTVDTTNTTAAVIKVAPENLQTASFTIDGMSCAVMCAAKIEKELASQEGVQSAKVDFDSKKATIEYDATKQSPEKLAKTAEAVAGGKLYKVSNIKSSSDQASLLDQEKPAKNAKAKTEKAKTTTTTEEKGKSCHESGTGKKACCAEKKTTTT</sequence>
<dbReference type="Proteomes" id="UP000244677">
    <property type="component" value="Chromosome"/>
</dbReference>
<accession>A0A2S1LK67</accession>
<dbReference type="PROSITE" id="PS51257">
    <property type="entry name" value="PROKAR_LIPOPROTEIN"/>
    <property type="match status" value="1"/>
</dbReference>
<dbReference type="GO" id="GO:0046872">
    <property type="term" value="F:metal ion binding"/>
    <property type="evidence" value="ECO:0007669"/>
    <property type="project" value="UniProtKB-KW"/>
</dbReference>
<feature type="compositionally biased region" description="Basic and acidic residues" evidence="2">
    <location>
        <begin position="138"/>
        <end position="185"/>
    </location>
</feature>
<dbReference type="EMBL" id="CP020919">
    <property type="protein sequence ID" value="AWG24118.1"/>
    <property type="molecule type" value="Genomic_DNA"/>
</dbReference>
<feature type="region of interest" description="Disordered" evidence="2">
    <location>
        <begin position="132"/>
        <end position="185"/>
    </location>
</feature>
<evidence type="ECO:0000256" key="1">
    <source>
        <dbReference type="ARBA" id="ARBA00022723"/>
    </source>
</evidence>
<dbReference type="KEGG" id="fki:FK004_02215"/>
<keyword evidence="5" id="KW-1185">Reference proteome</keyword>
<dbReference type="InterPro" id="IPR036163">
    <property type="entry name" value="HMA_dom_sf"/>
</dbReference>
<evidence type="ECO:0000313" key="5">
    <source>
        <dbReference type="Proteomes" id="UP000244677"/>
    </source>
</evidence>
<name>A0A2S1LK67_9FLAO</name>
<dbReference type="AlphaFoldDB" id="A0A2S1LK67"/>
<dbReference type="PROSITE" id="PS50846">
    <property type="entry name" value="HMA_2"/>
    <property type="match status" value="1"/>
</dbReference>
<evidence type="ECO:0000313" key="4">
    <source>
        <dbReference type="EMBL" id="AWG24118.1"/>
    </source>
</evidence>
<reference evidence="4 5" key="1">
    <citation type="submission" date="2017-04" db="EMBL/GenBank/DDBJ databases">
        <title>Complete genome sequence of Flavobacterium kingsejong AJ004.</title>
        <authorList>
            <person name="Lee P.C."/>
        </authorList>
    </citation>
    <scope>NUCLEOTIDE SEQUENCE [LARGE SCALE GENOMIC DNA]</scope>
    <source>
        <strain evidence="4 5">AJ004</strain>
    </source>
</reference>
<organism evidence="4 5">
    <name type="scientific">Flavobacterium kingsejongi</name>
    <dbReference type="NCBI Taxonomy" id="1678728"/>
    <lineage>
        <taxon>Bacteria</taxon>
        <taxon>Pseudomonadati</taxon>
        <taxon>Bacteroidota</taxon>
        <taxon>Flavobacteriia</taxon>
        <taxon>Flavobacteriales</taxon>
        <taxon>Flavobacteriaceae</taxon>
        <taxon>Flavobacterium</taxon>
    </lineage>
</organism>
<evidence type="ECO:0000256" key="2">
    <source>
        <dbReference type="SAM" id="MobiDB-lite"/>
    </source>
</evidence>
<feature type="domain" description="HMA" evidence="3">
    <location>
        <begin position="54"/>
        <end position="121"/>
    </location>
</feature>
<dbReference type="Gene3D" id="3.30.70.100">
    <property type="match status" value="1"/>
</dbReference>
<dbReference type="CDD" id="cd00371">
    <property type="entry name" value="HMA"/>
    <property type="match status" value="1"/>
</dbReference>
<keyword evidence="1" id="KW-0479">Metal-binding</keyword>
<protein>
    <recommendedName>
        <fullName evidence="3">HMA domain-containing protein</fullName>
    </recommendedName>
</protein>
<dbReference type="OrthoDB" id="1178902at2"/>
<dbReference type="FunFam" id="3.30.70.100:FF:000001">
    <property type="entry name" value="ATPase copper transporting beta"/>
    <property type="match status" value="1"/>
</dbReference>
<evidence type="ECO:0000259" key="3">
    <source>
        <dbReference type="PROSITE" id="PS50846"/>
    </source>
</evidence>
<gene>
    <name evidence="4" type="ORF">FK004_02215</name>
</gene>
<dbReference type="RefSeq" id="WP_108735776.1">
    <property type="nucleotide sequence ID" value="NZ_CP020919.1"/>
</dbReference>
<dbReference type="InterPro" id="IPR006121">
    <property type="entry name" value="HMA_dom"/>
</dbReference>